<reference evidence="2" key="1">
    <citation type="submission" date="2023-08" db="EMBL/GenBank/DDBJ databases">
        <authorList>
            <person name="Alioto T."/>
            <person name="Alioto T."/>
            <person name="Gomez Garrido J."/>
        </authorList>
    </citation>
    <scope>NUCLEOTIDE SEQUENCE</scope>
</reference>
<accession>A0AA36FK79</accession>
<feature type="region of interest" description="Disordered" evidence="1">
    <location>
        <begin position="1"/>
        <end position="31"/>
    </location>
</feature>
<evidence type="ECO:0000313" key="3">
    <source>
        <dbReference type="Proteomes" id="UP001162480"/>
    </source>
</evidence>
<protein>
    <submittedName>
        <fullName evidence="2">Uncharacterized protein</fullName>
    </submittedName>
</protein>
<proteinExistence type="predicted"/>
<dbReference type="AlphaFoldDB" id="A0AA36FK79"/>
<gene>
    <name evidence="2" type="ORF">OCTVUL_1B008027</name>
</gene>
<organism evidence="2 3">
    <name type="scientific">Octopus vulgaris</name>
    <name type="common">Common octopus</name>
    <dbReference type="NCBI Taxonomy" id="6645"/>
    <lineage>
        <taxon>Eukaryota</taxon>
        <taxon>Metazoa</taxon>
        <taxon>Spiralia</taxon>
        <taxon>Lophotrochozoa</taxon>
        <taxon>Mollusca</taxon>
        <taxon>Cephalopoda</taxon>
        <taxon>Coleoidea</taxon>
        <taxon>Octopodiformes</taxon>
        <taxon>Octopoda</taxon>
        <taxon>Incirrata</taxon>
        <taxon>Octopodidae</taxon>
        <taxon>Octopus</taxon>
    </lineage>
</organism>
<dbReference type="EMBL" id="OX597832">
    <property type="protein sequence ID" value="CAI9737123.1"/>
    <property type="molecule type" value="Genomic_DNA"/>
</dbReference>
<name>A0AA36FK79_OCTVU</name>
<keyword evidence="3" id="KW-1185">Reference proteome</keyword>
<dbReference type="Proteomes" id="UP001162480">
    <property type="component" value="Chromosome 19"/>
</dbReference>
<evidence type="ECO:0000256" key="1">
    <source>
        <dbReference type="SAM" id="MobiDB-lite"/>
    </source>
</evidence>
<evidence type="ECO:0000313" key="2">
    <source>
        <dbReference type="EMBL" id="CAI9737123.1"/>
    </source>
</evidence>
<sequence length="96" mass="10847">MFTVEEKPVSLNGYHDDDYDNGGGRRRCRSGGHRGEVVVVVVIMLIVMVCDCDDILMKISQRKCENVTSIVVKESGDFVSRNPVIGLRRLDYEDQL</sequence>